<evidence type="ECO:0000256" key="2">
    <source>
        <dbReference type="ARBA" id="ARBA00010008"/>
    </source>
</evidence>
<evidence type="ECO:0000313" key="6">
    <source>
        <dbReference type="EMBL" id="ROW15084.1"/>
    </source>
</evidence>
<evidence type="ECO:0000259" key="5">
    <source>
        <dbReference type="Pfam" id="PF00155"/>
    </source>
</evidence>
<dbReference type="STRING" id="1230097.A0A423XG35"/>
<dbReference type="GO" id="GO:0016740">
    <property type="term" value="F:transferase activity"/>
    <property type="evidence" value="ECO:0007669"/>
    <property type="project" value="UniProtKB-KW"/>
</dbReference>
<evidence type="ECO:0000256" key="4">
    <source>
        <dbReference type="ARBA" id="ARBA00022898"/>
    </source>
</evidence>
<proteinExistence type="inferred from homology"/>
<accession>A0A423XG35</accession>
<gene>
    <name evidence="6" type="ORF">VPNG_03413</name>
</gene>
<keyword evidence="3" id="KW-0808">Transferase</keyword>
<organism evidence="6 7">
    <name type="scientific">Cytospora leucostoma</name>
    <dbReference type="NCBI Taxonomy" id="1230097"/>
    <lineage>
        <taxon>Eukaryota</taxon>
        <taxon>Fungi</taxon>
        <taxon>Dikarya</taxon>
        <taxon>Ascomycota</taxon>
        <taxon>Pezizomycotina</taxon>
        <taxon>Sordariomycetes</taxon>
        <taxon>Sordariomycetidae</taxon>
        <taxon>Diaporthales</taxon>
        <taxon>Cytosporaceae</taxon>
        <taxon>Cytospora</taxon>
    </lineage>
</organism>
<dbReference type="InterPro" id="IPR004839">
    <property type="entry name" value="Aminotransferase_I/II_large"/>
</dbReference>
<reference evidence="6 7" key="1">
    <citation type="submission" date="2015-09" db="EMBL/GenBank/DDBJ databases">
        <title>Host preference determinants of Valsa canker pathogens revealed by comparative genomics.</title>
        <authorList>
            <person name="Yin Z."/>
            <person name="Huang L."/>
        </authorList>
    </citation>
    <scope>NUCLEOTIDE SEQUENCE [LARGE SCALE GENOMIC DNA]</scope>
    <source>
        <strain evidence="6 7">SXYLt</strain>
    </source>
</reference>
<dbReference type="Pfam" id="PF00155">
    <property type="entry name" value="Aminotran_1_2"/>
    <property type="match status" value="1"/>
</dbReference>
<dbReference type="GO" id="GO:0030170">
    <property type="term" value="F:pyridoxal phosphate binding"/>
    <property type="evidence" value="ECO:0007669"/>
    <property type="project" value="InterPro"/>
</dbReference>
<evidence type="ECO:0000256" key="1">
    <source>
        <dbReference type="ARBA" id="ARBA00001933"/>
    </source>
</evidence>
<dbReference type="GO" id="GO:0009102">
    <property type="term" value="P:biotin biosynthetic process"/>
    <property type="evidence" value="ECO:0007669"/>
    <property type="project" value="TreeGrafter"/>
</dbReference>
<dbReference type="PANTHER" id="PTHR13693">
    <property type="entry name" value="CLASS II AMINOTRANSFERASE/8-AMINO-7-OXONONANOATE SYNTHASE"/>
    <property type="match status" value="1"/>
</dbReference>
<dbReference type="SUPFAM" id="SSF53383">
    <property type="entry name" value="PLP-dependent transferases"/>
    <property type="match status" value="1"/>
</dbReference>
<dbReference type="EMBL" id="LKEB01000011">
    <property type="protein sequence ID" value="ROW15084.1"/>
    <property type="molecule type" value="Genomic_DNA"/>
</dbReference>
<dbReference type="InterPro" id="IPR015422">
    <property type="entry name" value="PyrdxlP-dep_Trfase_small"/>
</dbReference>
<dbReference type="InterPro" id="IPR015421">
    <property type="entry name" value="PyrdxlP-dep_Trfase_major"/>
</dbReference>
<keyword evidence="7" id="KW-1185">Reference proteome</keyword>
<feature type="domain" description="Aminotransferase class I/classII large" evidence="5">
    <location>
        <begin position="41"/>
        <end position="426"/>
    </location>
</feature>
<dbReference type="InterPro" id="IPR050087">
    <property type="entry name" value="AON_synthase_class-II"/>
</dbReference>
<dbReference type="Gene3D" id="3.90.1150.10">
    <property type="entry name" value="Aspartate Aminotransferase, domain 1"/>
    <property type="match status" value="1"/>
</dbReference>
<name>A0A423XG35_9PEZI</name>
<dbReference type="OrthoDB" id="2382073at2759"/>
<keyword evidence="4" id="KW-0663">Pyridoxal phosphate</keyword>
<comment type="cofactor">
    <cofactor evidence="1">
        <name>pyridoxal 5'-phosphate</name>
        <dbReference type="ChEBI" id="CHEBI:597326"/>
    </cofactor>
</comment>
<dbReference type="InterPro" id="IPR015424">
    <property type="entry name" value="PyrdxlP-dep_Trfase"/>
</dbReference>
<evidence type="ECO:0000313" key="7">
    <source>
        <dbReference type="Proteomes" id="UP000285146"/>
    </source>
</evidence>
<dbReference type="Proteomes" id="UP000285146">
    <property type="component" value="Unassembled WGS sequence"/>
</dbReference>
<evidence type="ECO:0000256" key="3">
    <source>
        <dbReference type="ARBA" id="ARBA00022679"/>
    </source>
</evidence>
<comment type="caution">
    <text evidence="6">The sequence shown here is derived from an EMBL/GenBank/DDBJ whole genome shotgun (WGS) entry which is preliminary data.</text>
</comment>
<dbReference type="PANTHER" id="PTHR13693:SF77">
    <property type="entry name" value="8-AMINO-7-OXONONANOATE SYNTHASE"/>
    <property type="match status" value="1"/>
</dbReference>
<comment type="similarity">
    <text evidence="2">Belongs to the class-II pyridoxal-phosphate-dependent aminotransferase family. BioF subfamily.</text>
</comment>
<dbReference type="Gene3D" id="3.40.640.10">
    <property type="entry name" value="Type I PLP-dependent aspartate aminotransferase-like (Major domain)"/>
    <property type="match status" value="1"/>
</dbReference>
<sequence length="466" mass="50092">MSNPPSPLDRTLGALLSRRGSLSRLRQLSSPTPSAGVEAADFSSNDYLSLSSSPDLKQEFLSRLKQDFPRLGSGGSRLLDGNSSLAESVEKTIAKFHGAEAALLFTSAFDANVGLMSCVPQPGDVVLYDELIHASIHDGLRFSRAGKRVAFHHDSVIFTTPAASTTEASAEECRLRADAGPPSLDEALRALVAGDDGVRVREGRINVFICVEGIYSMDGDVLSLPKLIATMDKHLPAHNGYVIVDEAHSVGVLGPLGRGLVAESPHALQQRVWARVLGFGKAMGCAGGVVLCSGVVRNYLINYARTLIYTTAMSYPSLVALDVVYDCVASGQAEERRMRLTGLVKLAHDVLLAISRAQVGDRKFIRVSEDVARSPIIPVLTRRARSLAGFCQERGFMVRPVVSPTVPEGKERVRVCLHAENTTKEVLGLGKAIRAWIEDQSDGENSHRMGSIPARASIQSINSAKL</sequence>
<dbReference type="InParanoid" id="A0A423XG35"/>
<protein>
    <recommendedName>
        <fullName evidence="5">Aminotransferase class I/classII large domain-containing protein</fullName>
    </recommendedName>
</protein>
<dbReference type="AlphaFoldDB" id="A0A423XG35"/>